<keyword evidence="2" id="KW-1185">Reference proteome</keyword>
<proteinExistence type="predicted"/>
<organism evidence="1 2">
    <name type="scientific">Rosenbergiella gaditana</name>
    <dbReference type="NCBI Taxonomy" id="2726987"/>
    <lineage>
        <taxon>Bacteria</taxon>
        <taxon>Pseudomonadati</taxon>
        <taxon>Pseudomonadota</taxon>
        <taxon>Gammaproteobacteria</taxon>
        <taxon>Enterobacterales</taxon>
        <taxon>Erwiniaceae</taxon>
        <taxon>Rosenbergiella</taxon>
    </lineage>
</organism>
<accession>A0ABS5SUL9</accession>
<name>A0ABS5SUL9_9GAMM</name>
<protein>
    <submittedName>
        <fullName evidence="1">Type IV secretion protein Rhs</fullName>
    </submittedName>
</protein>
<gene>
    <name evidence="1" type="ORF">HH682_04985</name>
</gene>
<comment type="caution">
    <text evidence="1">The sequence shown here is derived from an EMBL/GenBank/DDBJ whole genome shotgun (WGS) entry which is preliminary data.</text>
</comment>
<dbReference type="Proteomes" id="UP000790096">
    <property type="component" value="Unassembled WGS sequence"/>
</dbReference>
<evidence type="ECO:0000313" key="2">
    <source>
        <dbReference type="Proteomes" id="UP000790096"/>
    </source>
</evidence>
<reference evidence="1 2" key="1">
    <citation type="submission" date="2020-04" db="EMBL/GenBank/DDBJ databases">
        <title>Genome sequencing of Rosenbergiella species.</title>
        <authorList>
            <person name="Alvarez-Perez S."/>
            <person name="Lievens B."/>
        </authorList>
    </citation>
    <scope>NUCLEOTIDE SEQUENCE [LARGE SCALE GENOMIC DNA]</scope>
    <source>
        <strain evidence="1 2">S61</strain>
    </source>
</reference>
<evidence type="ECO:0000313" key="1">
    <source>
        <dbReference type="EMBL" id="MBT0723806.1"/>
    </source>
</evidence>
<dbReference type="EMBL" id="JABBFR010000005">
    <property type="protein sequence ID" value="MBT0723806.1"/>
    <property type="molecule type" value="Genomic_DNA"/>
</dbReference>
<sequence length="196" mass="23438">MWEGVPMLKRGGLRLLTSSEIRLATELYRNSIQYNRVWIHHGSYLPFGMQENNTAMTPNGEIWFETNVYRDDYSKNLVDSQHLFMHKMMHVWQYQRGMNVKMRGLVSWAVNYQYDLDRKMLSSYPMEQQATIVADYWLLTRFGFSGFKQIVNYVNYDKTEPKRSLIIKYEKVLGDFLCDEICIFIVYAFFSIGLRW</sequence>